<reference evidence="1 2" key="1">
    <citation type="submission" date="2018-07" db="EMBL/GenBank/DDBJ databases">
        <title>Genomic Encyclopedia of Type Strains, Phase IV (KMG-IV): sequencing the most valuable type-strain genomes for metagenomic binning, comparative biology and taxonomic classification.</title>
        <authorList>
            <person name="Goeker M."/>
        </authorList>
    </citation>
    <scope>NUCLEOTIDE SEQUENCE [LARGE SCALE GENOMIC DNA]</scope>
    <source>
        <strain evidence="1 2">DSM 21634</strain>
    </source>
</reference>
<protein>
    <recommendedName>
        <fullName evidence="3">Pirin N-terminal domain-containing protein</fullName>
    </recommendedName>
</protein>
<accession>A0A368XN56</accession>
<sequence>MTQSITFEAAQSRYQDYVLPNGTHIALNTYLGKNLVLLASEGGDAPEAVGSLRCYPMAYLVEQGRDSEIQAHYHQADQFQLFVQGTGRIGTHPLSGLAIHYANALSPYGPIVAHHEGLEYVTFRNRWDPGAQWMPGAAQRLRETPGRRYFAASHDFELPSEALEGPTVWQELVSEMLPGLGAWLVMLGPDEAFQGRSPLLGAGQFLYVLRGGIDDGNQTLPAQSVIFVEPQEKAASLVAGAQGAALVVMQFPRTA</sequence>
<name>A0A368XN56_9BURK</name>
<keyword evidence="2" id="KW-1185">Reference proteome</keyword>
<comment type="caution">
    <text evidence="1">The sequence shown here is derived from an EMBL/GenBank/DDBJ whole genome shotgun (WGS) entry which is preliminary data.</text>
</comment>
<evidence type="ECO:0000313" key="2">
    <source>
        <dbReference type="Proteomes" id="UP000252884"/>
    </source>
</evidence>
<dbReference type="AlphaFoldDB" id="A0A368XN56"/>
<evidence type="ECO:0000313" key="1">
    <source>
        <dbReference type="EMBL" id="RCW68606.1"/>
    </source>
</evidence>
<organism evidence="1 2">
    <name type="scientific">Pseudorhodoferax soli</name>
    <dbReference type="NCBI Taxonomy" id="545864"/>
    <lineage>
        <taxon>Bacteria</taxon>
        <taxon>Pseudomonadati</taxon>
        <taxon>Pseudomonadota</taxon>
        <taxon>Betaproteobacteria</taxon>
        <taxon>Burkholderiales</taxon>
        <taxon>Comamonadaceae</taxon>
    </lineage>
</organism>
<evidence type="ECO:0008006" key="3">
    <source>
        <dbReference type="Google" id="ProtNLM"/>
    </source>
</evidence>
<dbReference type="OrthoDB" id="5181753at2"/>
<dbReference type="RefSeq" id="WP_114470142.1">
    <property type="nucleotide sequence ID" value="NZ_QPJK01000007.1"/>
</dbReference>
<gene>
    <name evidence="1" type="ORF">DES41_107127</name>
</gene>
<dbReference type="Proteomes" id="UP000252884">
    <property type="component" value="Unassembled WGS sequence"/>
</dbReference>
<dbReference type="EMBL" id="QPJK01000007">
    <property type="protein sequence ID" value="RCW68606.1"/>
    <property type="molecule type" value="Genomic_DNA"/>
</dbReference>
<proteinExistence type="predicted"/>